<dbReference type="Gene3D" id="1.10.1740.10">
    <property type="match status" value="1"/>
</dbReference>
<dbReference type="SUPFAM" id="SSF88659">
    <property type="entry name" value="Sigma3 and sigma4 domains of RNA polymerase sigma factors"/>
    <property type="match status" value="1"/>
</dbReference>
<evidence type="ECO:0000313" key="8">
    <source>
        <dbReference type="Proteomes" id="UP000886780"/>
    </source>
</evidence>
<dbReference type="NCBIfam" id="TIGR02937">
    <property type="entry name" value="sigma70-ECF"/>
    <property type="match status" value="1"/>
</dbReference>
<dbReference type="AlphaFoldDB" id="A0A9D1W2G1"/>
<dbReference type="InterPro" id="IPR013324">
    <property type="entry name" value="RNA_pol_sigma_r3/r4-like"/>
</dbReference>
<evidence type="ECO:0000256" key="2">
    <source>
        <dbReference type="ARBA" id="ARBA00023015"/>
    </source>
</evidence>
<feature type="domain" description="RNA polymerase sigma factor 70 region 4 type 2" evidence="6">
    <location>
        <begin position="99"/>
        <end position="150"/>
    </location>
</feature>
<dbReference type="Pfam" id="PF04542">
    <property type="entry name" value="Sigma70_r2"/>
    <property type="match status" value="1"/>
</dbReference>
<comment type="caution">
    <text evidence="7">The sequence shown here is derived from an EMBL/GenBank/DDBJ whole genome shotgun (WGS) entry which is preliminary data.</text>
</comment>
<keyword evidence="2" id="KW-0805">Transcription regulation</keyword>
<name>A0A9D1W2G1_9FIRM</name>
<reference evidence="7" key="1">
    <citation type="journal article" date="2021" name="PeerJ">
        <title>Extensive microbial diversity within the chicken gut microbiome revealed by metagenomics and culture.</title>
        <authorList>
            <person name="Gilroy R."/>
            <person name="Ravi A."/>
            <person name="Getino M."/>
            <person name="Pursley I."/>
            <person name="Horton D.L."/>
            <person name="Alikhan N.F."/>
            <person name="Baker D."/>
            <person name="Gharbi K."/>
            <person name="Hall N."/>
            <person name="Watson M."/>
            <person name="Adriaenssens E.M."/>
            <person name="Foster-Nyarko E."/>
            <person name="Jarju S."/>
            <person name="Secka A."/>
            <person name="Antonio M."/>
            <person name="Oren A."/>
            <person name="Chaudhuri R.R."/>
            <person name="La Ragione R."/>
            <person name="Hildebrand F."/>
            <person name="Pallen M.J."/>
        </authorList>
    </citation>
    <scope>NUCLEOTIDE SEQUENCE</scope>
    <source>
        <strain evidence="7">ChiGjej4B4-12881</strain>
    </source>
</reference>
<keyword evidence="3" id="KW-0731">Sigma factor</keyword>
<gene>
    <name evidence="7" type="ORF">IAA28_00520</name>
</gene>
<dbReference type="EMBL" id="DXEU01000009">
    <property type="protein sequence ID" value="HIX51271.1"/>
    <property type="molecule type" value="Genomic_DNA"/>
</dbReference>
<evidence type="ECO:0000256" key="1">
    <source>
        <dbReference type="ARBA" id="ARBA00010641"/>
    </source>
</evidence>
<dbReference type="InterPro" id="IPR039425">
    <property type="entry name" value="RNA_pol_sigma-70-like"/>
</dbReference>
<dbReference type="InterPro" id="IPR014284">
    <property type="entry name" value="RNA_pol_sigma-70_dom"/>
</dbReference>
<sequence length="162" mass="19302">MRSGVEMETERVLLENYDKYYRLAYSYMKSEQDALDVVQESAYKAIRDCGQVKEQRYIGTWLYRIVVNTALDALRRRGREVALEEWQENSWQPSYAGLELWEILDRLDEKERTVVVLRYFHDLKLEDIAGILGENVNTVKARLYRTLKKMRMELEPEAVGRR</sequence>
<accession>A0A9D1W2G1</accession>
<dbReference type="GO" id="GO:0006352">
    <property type="term" value="P:DNA-templated transcription initiation"/>
    <property type="evidence" value="ECO:0007669"/>
    <property type="project" value="InterPro"/>
</dbReference>
<evidence type="ECO:0000256" key="4">
    <source>
        <dbReference type="ARBA" id="ARBA00023163"/>
    </source>
</evidence>
<evidence type="ECO:0000259" key="6">
    <source>
        <dbReference type="Pfam" id="PF08281"/>
    </source>
</evidence>
<evidence type="ECO:0000256" key="3">
    <source>
        <dbReference type="ARBA" id="ARBA00023082"/>
    </source>
</evidence>
<dbReference type="InterPro" id="IPR036388">
    <property type="entry name" value="WH-like_DNA-bd_sf"/>
</dbReference>
<dbReference type="Gene3D" id="1.10.10.10">
    <property type="entry name" value="Winged helix-like DNA-binding domain superfamily/Winged helix DNA-binding domain"/>
    <property type="match status" value="1"/>
</dbReference>
<dbReference type="Pfam" id="PF08281">
    <property type="entry name" value="Sigma70_r4_2"/>
    <property type="match status" value="1"/>
</dbReference>
<dbReference type="PANTHER" id="PTHR43133:SF60">
    <property type="entry name" value="RNA POLYMERASE SIGMA FACTOR SIGV"/>
    <property type="match status" value="1"/>
</dbReference>
<dbReference type="InterPro" id="IPR013325">
    <property type="entry name" value="RNA_pol_sigma_r2"/>
</dbReference>
<organism evidence="7 8">
    <name type="scientific">Candidatus Lachnoclostridium stercoripullorum</name>
    <dbReference type="NCBI Taxonomy" id="2838635"/>
    <lineage>
        <taxon>Bacteria</taxon>
        <taxon>Bacillati</taxon>
        <taxon>Bacillota</taxon>
        <taxon>Clostridia</taxon>
        <taxon>Lachnospirales</taxon>
        <taxon>Lachnospiraceae</taxon>
    </lineage>
</organism>
<dbReference type="CDD" id="cd06171">
    <property type="entry name" value="Sigma70_r4"/>
    <property type="match status" value="1"/>
</dbReference>
<protein>
    <submittedName>
        <fullName evidence="7">Sigma-70 family RNA polymerase sigma factor</fullName>
    </submittedName>
</protein>
<evidence type="ECO:0000259" key="5">
    <source>
        <dbReference type="Pfam" id="PF04542"/>
    </source>
</evidence>
<feature type="domain" description="RNA polymerase sigma-70 region 2" evidence="5">
    <location>
        <begin position="15"/>
        <end position="79"/>
    </location>
</feature>
<evidence type="ECO:0000313" key="7">
    <source>
        <dbReference type="EMBL" id="HIX51271.1"/>
    </source>
</evidence>
<dbReference type="GO" id="GO:0016987">
    <property type="term" value="F:sigma factor activity"/>
    <property type="evidence" value="ECO:0007669"/>
    <property type="project" value="UniProtKB-KW"/>
</dbReference>
<keyword evidence="4" id="KW-0804">Transcription</keyword>
<dbReference type="GO" id="GO:0003677">
    <property type="term" value="F:DNA binding"/>
    <property type="evidence" value="ECO:0007669"/>
    <property type="project" value="InterPro"/>
</dbReference>
<dbReference type="Proteomes" id="UP000886780">
    <property type="component" value="Unassembled WGS sequence"/>
</dbReference>
<proteinExistence type="inferred from homology"/>
<dbReference type="InterPro" id="IPR013249">
    <property type="entry name" value="RNA_pol_sigma70_r4_t2"/>
</dbReference>
<dbReference type="PANTHER" id="PTHR43133">
    <property type="entry name" value="RNA POLYMERASE ECF-TYPE SIGMA FACTO"/>
    <property type="match status" value="1"/>
</dbReference>
<dbReference type="InterPro" id="IPR007627">
    <property type="entry name" value="RNA_pol_sigma70_r2"/>
</dbReference>
<dbReference type="SUPFAM" id="SSF88946">
    <property type="entry name" value="Sigma2 domain of RNA polymerase sigma factors"/>
    <property type="match status" value="1"/>
</dbReference>
<reference evidence="7" key="2">
    <citation type="submission" date="2021-04" db="EMBL/GenBank/DDBJ databases">
        <authorList>
            <person name="Gilroy R."/>
        </authorList>
    </citation>
    <scope>NUCLEOTIDE SEQUENCE</scope>
    <source>
        <strain evidence="7">ChiGjej4B4-12881</strain>
    </source>
</reference>
<comment type="similarity">
    <text evidence="1">Belongs to the sigma-70 factor family. ECF subfamily.</text>
</comment>